<dbReference type="PANTHER" id="PTHR10632:SF2">
    <property type="entry name" value="SULFIDE:QUINONE OXIDOREDUCTASE, MITOCHONDRIAL"/>
    <property type="match status" value="1"/>
</dbReference>
<dbReference type="GO" id="GO:0071949">
    <property type="term" value="F:FAD binding"/>
    <property type="evidence" value="ECO:0007669"/>
    <property type="project" value="TreeGrafter"/>
</dbReference>
<dbReference type="SUPFAM" id="SSF51905">
    <property type="entry name" value="FAD/NAD(P)-binding domain"/>
    <property type="match status" value="1"/>
</dbReference>
<dbReference type="GO" id="GO:0070224">
    <property type="term" value="F:sulfide:quinone oxidoreductase activity"/>
    <property type="evidence" value="ECO:0007669"/>
    <property type="project" value="TreeGrafter"/>
</dbReference>
<evidence type="ECO:0000313" key="1">
    <source>
        <dbReference type="EMBL" id="CAD7254467.1"/>
    </source>
</evidence>
<dbReference type="Gene3D" id="3.50.50.60">
    <property type="entry name" value="FAD/NAD(P)-binding domain"/>
    <property type="match status" value="1"/>
</dbReference>
<protein>
    <recommendedName>
        <fullName evidence="3">FAD/NAD(P)-binding domain-containing protein</fullName>
    </recommendedName>
</protein>
<dbReference type="OrthoDB" id="5376590at2759"/>
<dbReference type="GO" id="GO:0005739">
    <property type="term" value="C:mitochondrion"/>
    <property type="evidence" value="ECO:0007669"/>
    <property type="project" value="TreeGrafter"/>
</dbReference>
<reference evidence="1" key="1">
    <citation type="submission" date="2020-11" db="EMBL/GenBank/DDBJ databases">
        <authorList>
            <person name="Tran Van P."/>
        </authorList>
    </citation>
    <scope>NUCLEOTIDE SEQUENCE</scope>
</reference>
<sequence length="208" mass="23213">MLHVTPPMYAPEVLRTCEKLVDQEGYLDVDKNTLQHKKYPNIFGVGDCTNIPTAKTAAAISEQLRVLKMNLFLQMEGKPLKPLYDGYSSCPLLVGFDKCILAEFDFDGEPLETFPVDQGSPRRFPFLLKRDFMPHLYWLALLTYDGILGRAGSVQEDDASGYGSLTGYNEDGAHIIFASISPQMLWDVVFHCNCRGFGPLGRLALGAR</sequence>
<dbReference type="InterPro" id="IPR036188">
    <property type="entry name" value="FAD/NAD-bd_sf"/>
</dbReference>
<dbReference type="InterPro" id="IPR015904">
    <property type="entry name" value="Sulphide_quinone_reductase"/>
</dbReference>
<organism evidence="1">
    <name type="scientific">Darwinula stevensoni</name>
    <dbReference type="NCBI Taxonomy" id="69355"/>
    <lineage>
        <taxon>Eukaryota</taxon>
        <taxon>Metazoa</taxon>
        <taxon>Ecdysozoa</taxon>
        <taxon>Arthropoda</taxon>
        <taxon>Crustacea</taxon>
        <taxon>Oligostraca</taxon>
        <taxon>Ostracoda</taxon>
        <taxon>Podocopa</taxon>
        <taxon>Podocopida</taxon>
        <taxon>Darwinulocopina</taxon>
        <taxon>Darwinuloidea</taxon>
        <taxon>Darwinulidae</taxon>
        <taxon>Darwinula</taxon>
    </lineage>
</organism>
<keyword evidence="2" id="KW-1185">Reference proteome</keyword>
<dbReference type="GO" id="GO:0070221">
    <property type="term" value="P:sulfide oxidation, using sulfide:quinone oxidoreductase"/>
    <property type="evidence" value="ECO:0007669"/>
    <property type="project" value="TreeGrafter"/>
</dbReference>
<proteinExistence type="predicted"/>
<dbReference type="AlphaFoldDB" id="A0A7R9AIC8"/>
<gene>
    <name evidence="1" type="ORF">DSTB1V02_LOCUS14213</name>
</gene>
<evidence type="ECO:0000313" key="2">
    <source>
        <dbReference type="Proteomes" id="UP000677054"/>
    </source>
</evidence>
<dbReference type="PANTHER" id="PTHR10632">
    <property type="entry name" value="SULFIDE:QUINONE OXIDOREDUCTASE"/>
    <property type="match status" value="1"/>
</dbReference>
<dbReference type="Proteomes" id="UP000677054">
    <property type="component" value="Unassembled WGS sequence"/>
</dbReference>
<dbReference type="EMBL" id="LR909331">
    <property type="protein sequence ID" value="CAD7254467.1"/>
    <property type="molecule type" value="Genomic_DNA"/>
</dbReference>
<name>A0A7R9AIC8_9CRUS</name>
<accession>A0A7R9AIC8</accession>
<evidence type="ECO:0008006" key="3">
    <source>
        <dbReference type="Google" id="ProtNLM"/>
    </source>
</evidence>
<dbReference type="EMBL" id="CAJPEV010009813">
    <property type="protein sequence ID" value="CAG0905813.1"/>
    <property type="molecule type" value="Genomic_DNA"/>
</dbReference>